<dbReference type="Proteomes" id="UP000030742">
    <property type="component" value="Unassembled WGS sequence"/>
</dbReference>
<sequence length="14" mass="1617">MITNQMIPPQRNCA</sequence>
<dbReference type="EMBL" id="KI207897">
    <property type="protein sequence ID" value="ERL95754.1"/>
    <property type="molecule type" value="Genomic_DNA"/>
</dbReference>
<reference evidence="1 2" key="1">
    <citation type="journal article" date="2013" name="Genome Biol.">
        <title>Draft genome of the mountain pine beetle, Dendroctonus ponderosae Hopkins, a major forest pest.</title>
        <authorList>
            <person name="Keeling C.I."/>
            <person name="Yuen M.M."/>
            <person name="Liao N.Y."/>
            <person name="Docking T.R."/>
            <person name="Chan S.K."/>
            <person name="Taylor G.A."/>
            <person name="Palmquist D.L."/>
            <person name="Jackman S.D."/>
            <person name="Nguyen A."/>
            <person name="Li M."/>
            <person name="Henderson H."/>
            <person name="Janes J.K."/>
            <person name="Zhao Y."/>
            <person name="Pandoh P."/>
            <person name="Moore R."/>
            <person name="Sperling F.A."/>
            <person name="Huber D.P."/>
            <person name="Birol I."/>
            <person name="Jones S.J."/>
            <person name="Bohlmann J."/>
        </authorList>
    </citation>
    <scope>NUCLEOTIDE SEQUENCE</scope>
</reference>
<evidence type="ECO:0000313" key="1">
    <source>
        <dbReference type="EMBL" id="ERL95754.1"/>
    </source>
</evidence>
<proteinExistence type="predicted"/>
<evidence type="ECO:0000313" key="2">
    <source>
        <dbReference type="Proteomes" id="UP000030742"/>
    </source>
</evidence>
<gene>
    <name evidence="1" type="ORF">D910_00230</name>
</gene>
<accession>U4UNU5</accession>
<name>U4UNU5_DENPD</name>
<organism evidence="1 2">
    <name type="scientific">Dendroctonus ponderosae</name>
    <name type="common">Mountain pine beetle</name>
    <dbReference type="NCBI Taxonomy" id="77166"/>
    <lineage>
        <taxon>Eukaryota</taxon>
        <taxon>Metazoa</taxon>
        <taxon>Ecdysozoa</taxon>
        <taxon>Arthropoda</taxon>
        <taxon>Hexapoda</taxon>
        <taxon>Insecta</taxon>
        <taxon>Pterygota</taxon>
        <taxon>Neoptera</taxon>
        <taxon>Endopterygota</taxon>
        <taxon>Coleoptera</taxon>
        <taxon>Polyphaga</taxon>
        <taxon>Cucujiformia</taxon>
        <taxon>Curculionidae</taxon>
        <taxon>Scolytinae</taxon>
        <taxon>Dendroctonus</taxon>
    </lineage>
</organism>
<protein>
    <submittedName>
        <fullName evidence="1">Uncharacterized protein</fullName>
    </submittedName>
</protein>